<dbReference type="AlphaFoldDB" id="A0A3M2LNL8"/>
<dbReference type="EMBL" id="RFFG01000074">
    <property type="protein sequence ID" value="RMI39061.1"/>
    <property type="molecule type" value="Genomic_DNA"/>
</dbReference>
<feature type="compositionally biased region" description="Pro residues" evidence="1">
    <location>
        <begin position="139"/>
        <end position="149"/>
    </location>
</feature>
<accession>A0A3M2LNL8</accession>
<evidence type="ECO:0000313" key="3">
    <source>
        <dbReference type="Proteomes" id="UP000282674"/>
    </source>
</evidence>
<gene>
    <name evidence="2" type="ORF">EBO15_30830</name>
</gene>
<organism evidence="2 3">
    <name type="scientific">Actinomadura harenae</name>
    <dbReference type="NCBI Taxonomy" id="2483351"/>
    <lineage>
        <taxon>Bacteria</taxon>
        <taxon>Bacillati</taxon>
        <taxon>Actinomycetota</taxon>
        <taxon>Actinomycetes</taxon>
        <taxon>Streptosporangiales</taxon>
        <taxon>Thermomonosporaceae</taxon>
        <taxon>Actinomadura</taxon>
    </lineage>
</organism>
<evidence type="ECO:0000256" key="1">
    <source>
        <dbReference type="SAM" id="MobiDB-lite"/>
    </source>
</evidence>
<proteinExistence type="predicted"/>
<protein>
    <submittedName>
        <fullName evidence="2">Uncharacterized protein</fullName>
    </submittedName>
</protein>
<dbReference type="Proteomes" id="UP000282674">
    <property type="component" value="Unassembled WGS sequence"/>
</dbReference>
<reference evidence="2 3" key="1">
    <citation type="submission" date="2018-10" db="EMBL/GenBank/DDBJ databases">
        <title>Isolation from soil.</title>
        <authorList>
            <person name="Hu J."/>
        </authorList>
    </citation>
    <scope>NUCLEOTIDE SEQUENCE [LARGE SCALE GENOMIC DNA]</scope>
    <source>
        <strain evidence="2 3">NEAU-Ht49</strain>
    </source>
</reference>
<feature type="region of interest" description="Disordered" evidence="1">
    <location>
        <begin position="119"/>
        <end position="149"/>
    </location>
</feature>
<evidence type="ECO:0000313" key="2">
    <source>
        <dbReference type="EMBL" id="RMI39061.1"/>
    </source>
</evidence>
<comment type="caution">
    <text evidence="2">The sequence shown here is derived from an EMBL/GenBank/DDBJ whole genome shotgun (WGS) entry which is preliminary data.</text>
</comment>
<sequence>MMLHEHNPDEIPDTLARTAPPSVLISVIAESWETAWVSDRPKHLHMGSVISALARADAQTELADSESMPITDALDVAWTSVERHWSLRMKSYGFLSDSIKSVRMSARMDFIDLMRNVASRLGPVPPEPEPGPARSAQRPAPPPRAGDGI</sequence>
<keyword evidence="3" id="KW-1185">Reference proteome</keyword>
<name>A0A3M2LNL8_9ACTN</name>